<protein>
    <recommendedName>
        <fullName evidence="1">DUF5916 domain-containing protein</fullName>
    </recommendedName>
</protein>
<dbReference type="EMBL" id="BARU01030010">
    <property type="protein sequence ID" value="GAH73559.1"/>
    <property type="molecule type" value="Genomic_DNA"/>
</dbReference>
<reference evidence="2" key="1">
    <citation type="journal article" date="2014" name="Front. Microbiol.">
        <title>High frequency of phylogenetically diverse reductive dehalogenase-homologous genes in deep subseafloor sedimentary metagenomes.</title>
        <authorList>
            <person name="Kawai M."/>
            <person name="Futagami T."/>
            <person name="Toyoda A."/>
            <person name="Takaki Y."/>
            <person name="Nishi S."/>
            <person name="Hori S."/>
            <person name="Arai W."/>
            <person name="Tsubouchi T."/>
            <person name="Morono Y."/>
            <person name="Uchiyama I."/>
            <person name="Ito T."/>
            <person name="Fujiyama A."/>
            <person name="Inagaki F."/>
            <person name="Takami H."/>
        </authorList>
    </citation>
    <scope>NUCLEOTIDE SEQUENCE</scope>
    <source>
        <strain evidence="2">Expedition CK06-06</strain>
    </source>
</reference>
<feature type="non-terminal residue" evidence="2">
    <location>
        <position position="1"/>
    </location>
</feature>
<dbReference type="InterPro" id="IPR045670">
    <property type="entry name" value="DUF5916"/>
</dbReference>
<evidence type="ECO:0000259" key="1">
    <source>
        <dbReference type="Pfam" id="PF19313"/>
    </source>
</evidence>
<feature type="non-terminal residue" evidence="2">
    <location>
        <position position="265"/>
    </location>
</feature>
<dbReference type="Pfam" id="PF19313">
    <property type="entry name" value="DUF5916"/>
    <property type="match status" value="1"/>
</dbReference>
<name>X1J5F2_9ZZZZ</name>
<evidence type="ECO:0000313" key="2">
    <source>
        <dbReference type="EMBL" id="GAH73559.1"/>
    </source>
</evidence>
<organism evidence="2">
    <name type="scientific">marine sediment metagenome</name>
    <dbReference type="NCBI Taxonomy" id="412755"/>
    <lineage>
        <taxon>unclassified sequences</taxon>
        <taxon>metagenomes</taxon>
        <taxon>ecological metagenomes</taxon>
    </lineage>
</organism>
<gene>
    <name evidence="2" type="ORF">S03H2_47672</name>
</gene>
<feature type="domain" description="DUF5916" evidence="1">
    <location>
        <begin position="1"/>
        <end position="261"/>
    </location>
</feature>
<dbReference type="AlphaFoldDB" id="X1J5F2"/>
<proteinExistence type="predicted"/>
<comment type="caution">
    <text evidence="2">The sequence shown here is derived from an EMBL/GenBank/DDBJ whole genome shotgun (WGS) entry which is preliminary data.</text>
</comment>
<accession>X1J5F2</accession>
<sequence length="265" mass="29442">NLSDYETYFSEKRPFFIEGSNIFDQFGRGGATSNANINWSSPSFFYSRRIGRAPQGDVEQDGHVNFPDRSTILGAFKFTGKVGKGWNIGFINALTAREYAEIDSGGQRLKEEVEPFSYYGVLRTLREFNEGKQGLGFIATSVVRDLSNENLEGILNKNAFSLAMDGWAFLDKNKTWVTGGWIGGTWVEGSQSAILELQQSSLHYYQRPDATHVEVNEEATSLSGWGGRFYINKQKGNFLFNAAFGALSPGFDPNDVGFQHGTSDT</sequence>